<evidence type="ECO:0000256" key="2">
    <source>
        <dbReference type="ARBA" id="ARBA00013064"/>
    </source>
</evidence>
<keyword evidence="4" id="KW-0904">Protein phosphatase</keyword>
<dbReference type="SMART" id="SM00195">
    <property type="entry name" value="DSPc"/>
    <property type="match status" value="1"/>
</dbReference>
<feature type="transmembrane region" description="Helical" evidence="6">
    <location>
        <begin position="47"/>
        <end position="66"/>
    </location>
</feature>
<proteinExistence type="inferred from homology"/>
<name>A0ABD3P7I5_9STRA</name>
<evidence type="ECO:0000256" key="4">
    <source>
        <dbReference type="ARBA" id="ARBA00022912"/>
    </source>
</evidence>
<evidence type="ECO:0000259" key="7">
    <source>
        <dbReference type="PROSITE" id="PS50054"/>
    </source>
</evidence>
<protein>
    <recommendedName>
        <fullName evidence="2">protein-tyrosine-phosphatase</fullName>
        <ecNumber evidence="2">3.1.3.48</ecNumber>
    </recommendedName>
</protein>
<keyword evidence="6" id="KW-0472">Membrane</keyword>
<dbReference type="PROSITE" id="PS50056">
    <property type="entry name" value="TYR_PHOSPHATASE_2"/>
    <property type="match status" value="1"/>
</dbReference>
<dbReference type="InterPro" id="IPR029021">
    <property type="entry name" value="Prot-tyrosine_phosphatase-like"/>
</dbReference>
<keyword evidence="10" id="KW-1185">Reference proteome</keyword>
<evidence type="ECO:0000313" key="10">
    <source>
        <dbReference type="Proteomes" id="UP001530400"/>
    </source>
</evidence>
<dbReference type="PANTHER" id="PTHR10159:SF529">
    <property type="entry name" value="TYROSINE-PROTEIN PHOSPHATASE DOMAIN-CONTAINING PROTEIN"/>
    <property type="match status" value="1"/>
</dbReference>
<comment type="caution">
    <text evidence="9">The sequence shown here is derived from an EMBL/GenBank/DDBJ whole genome shotgun (WGS) entry which is preliminary data.</text>
</comment>
<organism evidence="9 10">
    <name type="scientific">Cyclotella atomus</name>
    <dbReference type="NCBI Taxonomy" id="382360"/>
    <lineage>
        <taxon>Eukaryota</taxon>
        <taxon>Sar</taxon>
        <taxon>Stramenopiles</taxon>
        <taxon>Ochrophyta</taxon>
        <taxon>Bacillariophyta</taxon>
        <taxon>Coscinodiscophyceae</taxon>
        <taxon>Thalassiosirophycidae</taxon>
        <taxon>Stephanodiscales</taxon>
        <taxon>Stephanodiscaceae</taxon>
        <taxon>Cyclotella</taxon>
    </lineage>
</organism>
<feature type="coiled-coil region" evidence="5">
    <location>
        <begin position="117"/>
        <end position="151"/>
    </location>
</feature>
<dbReference type="Gene3D" id="3.90.190.10">
    <property type="entry name" value="Protein tyrosine phosphatase superfamily"/>
    <property type="match status" value="1"/>
</dbReference>
<evidence type="ECO:0000259" key="8">
    <source>
        <dbReference type="PROSITE" id="PS50056"/>
    </source>
</evidence>
<dbReference type="AlphaFoldDB" id="A0ABD3P7I5"/>
<accession>A0ABD3P7I5</accession>
<dbReference type="SUPFAM" id="SSF52799">
    <property type="entry name" value="(Phosphotyrosine protein) phosphatases II"/>
    <property type="match status" value="1"/>
</dbReference>
<dbReference type="Pfam" id="PF00782">
    <property type="entry name" value="DSPc"/>
    <property type="match status" value="1"/>
</dbReference>
<feature type="domain" description="Tyrosine-protein phosphatase" evidence="7">
    <location>
        <begin position="206"/>
        <end position="350"/>
    </location>
</feature>
<dbReference type="InterPro" id="IPR020422">
    <property type="entry name" value="TYR_PHOSPHATASE_DUAL_dom"/>
</dbReference>
<dbReference type="Proteomes" id="UP001530400">
    <property type="component" value="Unassembled WGS sequence"/>
</dbReference>
<dbReference type="CDD" id="cd14498">
    <property type="entry name" value="DSP"/>
    <property type="match status" value="1"/>
</dbReference>
<dbReference type="InterPro" id="IPR000340">
    <property type="entry name" value="Dual-sp_phosphatase_cat-dom"/>
</dbReference>
<reference evidence="9 10" key="1">
    <citation type="submission" date="2024-10" db="EMBL/GenBank/DDBJ databases">
        <title>Updated reference genomes for cyclostephanoid diatoms.</title>
        <authorList>
            <person name="Roberts W.R."/>
            <person name="Alverson A.J."/>
        </authorList>
    </citation>
    <scope>NUCLEOTIDE SEQUENCE [LARGE SCALE GENOMIC DNA]</scope>
    <source>
        <strain evidence="9 10">AJA010-31</strain>
    </source>
</reference>
<keyword evidence="5" id="KW-0175">Coiled coil</keyword>
<dbReference type="InterPro" id="IPR000387">
    <property type="entry name" value="Tyr_Pase_dom"/>
</dbReference>
<feature type="domain" description="Tyrosine specific protein phosphatases" evidence="8">
    <location>
        <begin position="276"/>
        <end position="331"/>
    </location>
</feature>
<evidence type="ECO:0000256" key="1">
    <source>
        <dbReference type="ARBA" id="ARBA00008601"/>
    </source>
</evidence>
<evidence type="ECO:0000256" key="3">
    <source>
        <dbReference type="ARBA" id="ARBA00022801"/>
    </source>
</evidence>
<keyword evidence="6" id="KW-1133">Transmembrane helix</keyword>
<comment type="similarity">
    <text evidence="1">Belongs to the protein-tyrosine phosphatase family. Non-receptor class dual specificity subfamily.</text>
</comment>
<evidence type="ECO:0000313" key="9">
    <source>
        <dbReference type="EMBL" id="KAL3784002.1"/>
    </source>
</evidence>
<keyword evidence="3" id="KW-0378">Hydrolase</keyword>
<evidence type="ECO:0000256" key="6">
    <source>
        <dbReference type="SAM" id="Phobius"/>
    </source>
</evidence>
<dbReference type="PROSITE" id="PS50054">
    <property type="entry name" value="TYR_PHOSPHATASE_DUAL"/>
    <property type="match status" value="1"/>
</dbReference>
<dbReference type="EC" id="3.1.3.48" evidence="2"/>
<keyword evidence="6" id="KW-0812">Transmembrane</keyword>
<sequence>MPRKSQLLLQTTAECMSQNTETMVAPASPSSKAAAFRLSMRNTLAVLIRKGSIMFLCALAFILGSMSSPGPQGSLRKIQVDDGVKMTMAAVGLEPWDEEAIVTDAADSSLDEQINQEAMYQDTIHKMQTENRELQAQIDTLNKKYHSKNRARDTLFSELANSSPEVKDEVIGLIIKNFISSASLDKRYDKLESAFQAIDFRLTDGEPVQVEDYPFLFVGTVGASLNHQSLKEYNITHVVNWSTSARCDVWEDMEYLCVTGIHGSDIAKPENLEILRDAVEFVEEARLAGGNVLSHCWYGRNRSVTLLVAYLMKYADMSIDEATNQVAKTRPQADPYDDALRQYKKLYLDV</sequence>
<evidence type="ECO:0000256" key="5">
    <source>
        <dbReference type="SAM" id="Coils"/>
    </source>
</evidence>
<dbReference type="PANTHER" id="PTHR10159">
    <property type="entry name" value="DUAL SPECIFICITY PROTEIN PHOSPHATASE"/>
    <property type="match status" value="1"/>
</dbReference>
<gene>
    <name evidence="9" type="ORF">ACHAWO_000374</name>
</gene>
<dbReference type="EMBL" id="JALLPJ020000743">
    <property type="protein sequence ID" value="KAL3784002.1"/>
    <property type="molecule type" value="Genomic_DNA"/>
</dbReference>
<dbReference type="GO" id="GO:0004725">
    <property type="term" value="F:protein tyrosine phosphatase activity"/>
    <property type="evidence" value="ECO:0007669"/>
    <property type="project" value="UniProtKB-EC"/>
</dbReference>